<dbReference type="SMART" id="SM00935">
    <property type="entry name" value="OmpH"/>
    <property type="match status" value="1"/>
</dbReference>
<evidence type="ECO:0000256" key="3">
    <source>
        <dbReference type="SAM" id="SignalP"/>
    </source>
</evidence>
<dbReference type="AlphaFoldDB" id="A0A2S7KVH7"/>
<sequence>MKSKITILFIAFISALSIAQTKVGTINSEYIIGIMPEAKIVMEKTQDYGSKLDSSFSIKAKEYEDKVADFRKNEAEYGELMKKTLIKEITIMEEELKKFQDNGNKLMQLRQNELMRPLYNLLNSTIEAIAKENKYTQILTTTGNQFAYIDEKFDITQLVMDKLGVKEPEIKE</sequence>
<accession>A0A2S7KVH7</accession>
<dbReference type="Pfam" id="PF03938">
    <property type="entry name" value="OmpH"/>
    <property type="match status" value="1"/>
</dbReference>
<keyword evidence="2 3" id="KW-0732">Signal</keyword>
<dbReference type="SUPFAM" id="SSF111384">
    <property type="entry name" value="OmpH-like"/>
    <property type="match status" value="1"/>
</dbReference>
<name>A0A2S7KVH7_9FLAO</name>
<dbReference type="RefSeq" id="WP_205853555.1">
    <property type="nucleotide sequence ID" value="NZ_MQUA01000013.1"/>
</dbReference>
<evidence type="ECO:0000256" key="2">
    <source>
        <dbReference type="ARBA" id="ARBA00022729"/>
    </source>
</evidence>
<evidence type="ECO:0000256" key="1">
    <source>
        <dbReference type="ARBA" id="ARBA00009091"/>
    </source>
</evidence>
<dbReference type="Proteomes" id="UP000239522">
    <property type="component" value="Unassembled WGS sequence"/>
</dbReference>
<organism evidence="4 5">
    <name type="scientific">Polaribacter filamentus</name>
    <dbReference type="NCBI Taxonomy" id="53483"/>
    <lineage>
        <taxon>Bacteria</taxon>
        <taxon>Pseudomonadati</taxon>
        <taxon>Bacteroidota</taxon>
        <taxon>Flavobacteriia</taxon>
        <taxon>Flavobacteriales</taxon>
        <taxon>Flavobacteriaceae</taxon>
    </lineage>
</organism>
<feature type="signal peptide" evidence="3">
    <location>
        <begin position="1"/>
        <end position="19"/>
    </location>
</feature>
<dbReference type="Gene3D" id="3.30.910.20">
    <property type="entry name" value="Skp domain"/>
    <property type="match status" value="1"/>
</dbReference>
<dbReference type="InterPro" id="IPR005632">
    <property type="entry name" value="Chaperone_Skp"/>
</dbReference>
<dbReference type="GO" id="GO:0005829">
    <property type="term" value="C:cytosol"/>
    <property type="evidence" value="ECO:0007669"/>
    <property type="project" value="TreeGrafter"/>
</dbReference>
<evidence type="ECO:0008006" key="6">
    <source>
        <dbReference type="Google" id="ProtNLM"/>
    </source>
</evidence>
<evidence type="ECO:0000313" key="4">
    <source>
        <dbReference type="EMBL" id="PQB06641.1"/>
    </source>
</evidence>
<comment type="caution">
    <text evidence="4">The sequence shown here is derived from an EMBL/GenBank/DDBJ whole genome shotgun (WGS) entry which is preliminary data.</text>
</comment>
<dbReference type="GO" id="GO:0051082">
    <property type="term" value="F:unfolded protein binding"/>
    <property type="evidence" value="ECO:0007669"/>
    <property type="project" value="InterPro"/>
</dbReference>
<reference evidence="4 5" key="1">
    <citation type="submission" date="2016-11" db="EMBL/GenBank/DDBJ databases">
        <title>Trade-off between light-utilization and light-protection in marine flavobacteria.</title>
        <authorList>
            <person name="Kumagai Y."/>
        </authorList>
    </citation>
    <scope>NUCLEOTIDE SEQUENCE [LARGE SCALE GENOMIC DNA]</scope>
    <source>
        <strain evidence="4 5">ATCC 700397</strain>
    </source>
</reference>
<comment type="similarity">
    <text evidence="1">Belongs to the Skp family.</text>
</comment>
<dbReference type="InterPro" id="IPR024930">
    <property type="entry name" value="Skp_dom_sf"/>
</dbReference>
<proteinExistence type="inferred from homology"/>
<keyword evidence="5" id="KW-1185">Reference proteome</keyword>
<gene>
    <name evidence="4" type="ORF">BST83_05325</name>
</gene>
<feature type="chain" id="PRO_5015461975" description="Outer membrane chaperone Skp" evidence="3">
    <location>
        <begin position="20"/>
        <end position="172"/>
    </location>
</feature>
<evidence type="ECO:0000313" key="5">
    <source>
        <dbReference type="Proteomes" id="UP000239522"/>
    </source>
</evidence>
<dbReference type="EMBL" id="MQUA01000013">
    <property type="protein sequence ID" value="PQB06641.1"/>
    <property type="molecule type" value="Genomic_DNA"/>
</dbReference>
<dbReference type="GO" id="GO:0050821">
    <property type="term" value="P:protein stabilization"/>
    <property type="evidence" value="ECO:0007669"/>
    <property type="project" value="TreeGrafter"/>
</dbReference>
<protein>
    <recommendedName>
        <fullName evidence="6">Outer membrane chaperone Skp</fullName>
    </recommendedName>
</protein>
<dbReference type="PANTHER" id="PTHR35089">
    <property type="entry name" value="CHAPERONE PROTEIN SKP"/>
    <property type="match status" value="1"/>
</dbReference>
<dbReference type="PANTHER" id="PTHR35089:SF1">
    <property type="entry name" value="CHAPERONE PROTEIN SKP"/>
    <property type="match status" value="1"/>
</dbReference>